<organism evidence="3 4">
    <name type="scientific">Actinoplanes ianthinogenes</name>
    <dbReference type="NCBI Taxonomy" id="122358"/>
    <lineage>
        <taxon>Bacteria</taxon>
        <taxon>Bacillati</taxon>
        <taxon>Actinomycetota</taxon>
        <taxon>Actinomycetes</taxon>
        <taxon>Micromonosporales</taxon>
        <taxon>Micromonosporaceae</taxon>
        <taxon>Actinoplanes</taxon>
    </lineage>
</organism>
<keyword evidence="2" id="KW-0472">Membrane</keyword>
<keyword evidence="2" id="KW-1133">Transmembrane helix</keyword>
<keyword evidence="2" id="KW-0812">Transmembrane</keyword>
<feature type="transmembrane region" description="Helical" evidence="2">
    <location>
        <begin position="157"/>
        <end position="177"/>
    </location>
</feature>
<dbReference type="EMBL" id="AP023356">
    <property type="protein sequence ID" value="BCJ41089.1"/>
    <property type="molecule type" value="Genomic_DNA"/>
</dbReference>
<protein>
    <submittedName>
        <fullName evidence="3">Uncharacterized protein</fullName>
    </submittedName>
</protein>
<evidence type="ECO:0000313" key="4">
    <source>
        <dbReference type="Proteomes" id="UP000676967"/>
    </source>
</evidence>
<evidence type="ECO:0000313" key="3">
    <source>
        <dbReference type="EMBL" id="BCJ41089.1"/>
    </source>
</evidence>
<evidence type="ECO:0000256" key="1">
    <source>
        <dbReference type="SAM" id="MobiDB-lite"/>
    </source>
</evidence>
<dbReference type="Proteomes" id="UP000676967">
    <property type="component" value="Chromosome"/>
</dbReference>
<evidence type="ECO:0000256" key="2">
    <source>
        <dbReference type="SAM" id="Phobius"/>
    </source>
</evidence>
<proteinExistence type="predicted"/>
<accession>A0ABM7LP80</accession>
<feature type="region of interest" description="Disordered" evidence="1">
    <location>
        <begin position="228"/>
        <end position="248"/>
    </location>
</feature>
<keyword evidence="4" id="KW-1185">Reference proteome</keyword>
<gene>
    <name evidence="3" type="ORF">Aiant_17460</name>
</gene>
<name>A0ABM7LP80_9ACTN</name>
<reference evidence="3 4" key="1">
    <citation type="submission" date="2020-08" db="EMBL/GenBank/DDBJ databases">
        <title>Whole genome shotgun sequence of Actinoplanes ianthinogenes NBRC 13996.</title>
        <authorList>
            <person name="Komaki H."/>
            <person name="Tamura T."/>
        </authorList>
    </citation>
    <scope>NUCLEOTIDE SEQUENCE [LARGE SCALE GENOMIC DNA]</scope>
    <source>
        <strain evidence="3 4">NBRC 13996</strain>
    </source>
</reference>
<sequence>MSDAALATMEAELIGKVLHLVDQIEEKTQRLHAAVARGLPFLPPPMRMQATGAWQEFCDEMTNYWNFWRDVFANMGSPSQLKTIAYTWSDRVGSPVSSQVQAVDAGQLTVDDNWDGDAAKAYRDLLPAQKDALTQIKATLTDAIGDSLNSIADAIRVFWGTMIATCVPLVGGLIGAIGASGTIIGIPAAVVAVLGAVITASIGMNIAIAMLKSSSESASSKLRQKLGEDTAFGGGQWPPTATGGPPLR</sequence>
<feature type="transmembrane region" description="Helical" evidence="2">
    <location>
        <begin position="183"/>
        <end position="211"/>
    </location>
</feature>
<dbReference type="RefSeq" id="WP_189332535.1">
    <property type="nucleotide sequence ID" value="NZ_AP023356.1"/>
</dbReference>
<dbReference type="Gene3D" id="1.10.287.1060">
    <property type="entry name" value="ESAT-6-like"/>
    <property type="match status" value="1"/>
</dbReference>